<keyword evidence="1" id="KW-0812">Transmembrane</keyword>
<accession>A0A1J8PQ04</accession>
<dbReference type="OrthoDB" id="9451547at2759"/>
<proteinExistence type="predicted"/>
<feature type="signal peptide" evidence="2">
    <location>
        <begin position="1"/>
        <end position="17"/>
    </location>
</feature>
<feature type="transmembrane region" description="Helical" evidence="1">
    <location>
        <begin position="166"/>
        <end position="183"/>
    </location>
</feature>
<evidence type="ECO:0000313" key="3">
    <source>
        <dbReference type="EMBL" id="OJA10965.1"/>
    </source>
</evidence>
<keyword evidence="1" id="KW-1133">Transmembrane helix</keyword>
<feature type="transmembrane region" description="Helical" evidence="1">
    <location>
        <begin position="41"/>
        <end position="62"/>
    </location>
</feature>
<feature type="transmembrane region" description="Helical" evidence="1">
    <location>
        <begin position="251"/>
        <end position="271"/>
    </location>
</feature>
<dbReference type="AlphaFoldDB" id="A0A1J8PQ04"/>
<evidence type="ECO:0000256" key="2">
    <source>
        <dbReference type="SAM" id="SignalP"/>
    </source>
</evidence>
<keyword evidence="1" id="KW-0472">Membrane</keyword>
<dbReference type="PANTHER" id="PTHR35043:SF7">
    <property type="entry name" value="TRANSCRIPTION FACTOR DOMAIN-CONTAINING PROTEIN"/>
    <property type="match status" value="1"/>
</dbReference>
<protein>
    <submittedName>
        <fullName evidence="3">Uncharacterized protein</fullName>
    </submittedName>
</protein>
<reference evidence="3 4" key="1">
    <citation type="submission" date="2016-03" db="EMBL/GenBank/DDBJ databases">
        <title>Comparative genomics of the ectomycorrhizal sister species Rhizopogon vinicolor and Rhizopogon vesiculosus (Basidiomycota: Boletales) reveals a divergence of the mating type B locus.</title>
        <authorList>
            <person name="Mujic A.B."/>
            <person name="Kuo A."/>
            <person name="Tritt A."/>
            <person name="Lipzen A."/>
            <person name="Chen C."/>
            <person name="Johnson J."/>
            <person name="Sharma A."/>
            <person name="Barry K."/>
            <person name="Grigoriev I.V."/>
            <person name="Spatafora J.W."/>
        </authorList>
    </citation>
    <scope>NUCLEOTIDE SEQUENCE [LARGE SCALE GENOMIC DNA]</scope>
    <source>
        <strain evidence="3 4">AM-OR11-056</strain>
    </source>
</reference>
<keyword evidence="2" id="KW-0732">Signal</keyword>
<feature type="transmembrane region" description="Helical" evidence="1">
    <location>
        <begin position="228"/>
        <end position="245"/>
    </location>
</feature>
<name>A0A1J8PQ04_9AGAM</name>
<dbReference type="EMBL" id="LVVM01005303">
    <property type="protein sequence ID" value="OJA10965.1"/>
    <property type="molecule type" value="Genomic_DNA"/>
</dbReference>
<keyword evidence="4" id="KW-1185">Reference proteome</keyword>
<gene>
    <name evidence="3" type="ORF">AZE42_08484</name>
</gene>
<feature type="transmembrane region" description="Helical" evidence="1">
    <location>
        <begin position="82"/>
        <end position="104"/>
    </location>
</feature>
<evidence type="ECO:0000256" key="1">
    <source>
        <dbReference type="SAM" id="Phobius"/>
    </source>
</evidence>
<sequence>MILLLLGVLLCISCTHAAPFSFNGTSIPALDVSDSLSCNDIRTLSDIIWGCTATLFACTWTAIHPNIPGMDERKVAIVLRRLFMMVIALLAPELIITWATLQFFSAQKATKDFNDTFGARYGQAESGHLNIGEEIAATVLPEISPSLEMDSAEASARKSKDGYRKWAVTHGFFAWMGGFLLYVNDKPRAPLTPDELHGFVSDGSVDMPDIAEADILDRSKGDELSKSVAMLQLVWFVIQLIARWVQKLPVTLLEVDTLAVAALTCIAYSWWWKKPKDVGRPYIVRWKAESPPTSLAYGKVNTKLVAGDDFSYFHYLAHSLFGLMGFEPMISPGAWHGVWRDTLFGLELFVSEAHRADIVACGFPWGIGHWKFLPSMEGFVGVVIVISSVAYTAARLTLIVLTVMSFQSLPSGVYNTVAWTKFIPHFVANM</sequence>
<feature type="transmembrane region" description="Helical" evidence="1">
    <location>
        <begin position="379"/>
        <end position="406"/>
    </location>
</feature>
<evidence type="ECO:0000313" key="4">
    <source>
        <dbReference type="Proteomes" id="UP000183567"/>
    </source>
</evidence>
<organism evidence="3 4">
    <name type="scientific">Rhizopogon vesiculosus</name>
    <dbReference type="NCBI Taxonomy" id="180088"/>
    <lineage>
        <taxon>Eukaryota</taxon>
        <taxon>Fungi</taxon>
        <taxon>Dikarya</taxon>
        <taxon>Basidiomycota</taxon>
        <taxon>Agaricomycotina</taxon>
        <taxon>Agaricomycetes</taxon>
        <taxon>Agaricomycetidae</taxon>
        <taxon>Boletales</taxon>
        <taxon>Suillineae</taxon>
        <taxon>Rhizopogonaceae</taxon>
        <taxon>Rhizopogon</taxon>
    </lineage>
</organism>
<feature type="chain" id="PRO_5009649445" evidence="2">
    <location>
        <begin position="18"/>
        <end position="430"/>
    </location>
</feature>
<dbReference type="PANTHER" id="PTHR35043">
    <property type="entry name" value="TRANSCRIPTION FACTOR DOMAIN-CONTAINING PROTEIN"/>
    <property type="match status" value="1"/>
</dbReference>
<comment type="caution">
    <text evidence="3">The sequence shown here is derived from an EMBL/GenBank/DDBJ whole genome shotgun (WGS) entry which is preliminary data.</text>
</comment>
<dbReference type="Proteomes" id="UP000183567">
    <property type="component" value="Unassembled WGS sequence"/>
</dbReference>